<protein>
    <submittedName>
        <fullName evidence="1">Uncharacterized protein</fullName>
    </submittedName>
</protein>
<dbReference type="EMBL" id="ML208348">
    <property type="protein sequence ID" value="TFK68604.1"/>
    <property type="molecule type" value="Genomic_DNA"/>
</dbReference>
<keyword evidence="2" id="KW-1185">Reference proteome</keyword>
<sequence length="111" mass="13919">MGSCLSAVAMMGEETPYQQARRMLEMPRRYQGESQADWQARYHHHVREREHFLTQTARRAEQRSEQERYERYNRKHHYRQQQEQYARNRQQQLQDDYYYQQQMLQQRANGY</sequence>
<gene>
    <name evidence="1" type="ORF">BDN72DRAFT_841562</name>
</gene>
<dbReference type="Proteomes" id="UP000308600">
    <property type="component" value="Unassembled WGS sequence"/>
</dbReference>
<organism evidence="1 2">
    <name type="scientific">Pluteus cervinus</name>
    <dbReference type="NCBI Taxonomy" id="181527"/>
    <lineage>
        <taxon>Eukaryota</taxon>
        <taxon>Fungi</taxon>
        <taxon>Dikarya</taxon>
        <taxon>Basidiomycota</taxon>
        <taxon>Agaricomycotina</taxon>
        <taxon>Agaricomycetes</taxon>
        <taxon>Agaricomycetidae</taxon>
        <taxon>Agaricales</taxon>
        <taxon>Pluteineae</taxon>
        <taxon>Pluteaceae</taxon>
        <taxon>Pluteus</taxon>
    </lineage>
</organism>
<name>A0ACD3ASH6_9AGAR</name>
<evidence type="ECO:0000313" key="2">
    <source>
        <dbReference type="Proteomes" id="UP000308600"/>
    </source>
</evidence>
<evidence type="ECO:0000313" key="1">
    <source>
        <dbReference type="EMBL" id="TFK68604.1"/>
    </source>
</evidence>
<accession>A0ACD3ASH6</accession>
<proteinExistence type="predicted"/>
<reference evidence="1 2" key="1">
    <citation type="journal article" date="2019" name="Nat. Ecol. Evol.">
        <title>Megaphylogeny resolves global patterns of mushroom evolution.</title>
        <authorList>
            <person name="Varga T."/>
            <person name="Krizsan K."/>
            <person name="Foldi C."/>
            <person name="Dima B."/>
            <person name="Sanchez-Garcia M."/>
            <person name="Sanchez-Ramirez S."/>
            <person name="Szollosi G.J."/>
            <person name="Szarkandi J.G."/>
            <person name="Papp V."/>
            <person name="Albert L."/>
            <person name="Andreopoulos W."/>
            <person name="Angelini C."/>
            <person name="Antonin V."/>
            <person name="Barry K.W."/>
            <person name="Bougher N.L."/>
            <person name="Buchanan P."/>
            <person name="Buyck B."/>
            <person name="Bense V."/>
            <person name="Catcheside P."/>
            <person name="Chovatia M."/>
            <person name="Cooper J."/>
            <person name="Damon W."/>
            <person name="Desjardin D."/>
            <person name="Finy P."/>
            <person name="Geml J."/>
            <person name="Haridas S."/>
            <person name="Hughes K."/>
            <person name="Justo A."/>
            <person name="Karasinski D."/>
            <person name="Kautmanova I."/>
            <person name="Kiss B."/>
            <person name="Kocsube S."/>
            <person name="Kotiranta H."/>
            <person name="LaButti K.M."/>
            <person name="Lechner B.E."/>
            <person name="Liimatainen K."/>
            <person name="Lipzen A."/>
            <person name="Lukacs Z."/>
            <person name="Mihaltcheva S."/>
            <person name="Morgado L.N."/>
            <person name="Niskanen T."/>
            <person name="Noordeloos M.E."/>
            <person name="Ohm R.A."/>
            <person name="Ortiz-Santana B."/>
            <person name="Ovrebo C."/>
            <person name="Racz N."/>
            <person name="Riley R."/>
            <person name="Savchenko A."/>
            <person name="Shiryaev A."/>
            <person name="Soop K."/>
            <person name="Spirin V."/>
            <person name="Szebenyi C."/>
            <person name="Tomsovsky M."/>
            <person name="Tulloss R.E."/>
            <person name="Uehling J."/>
            <person name="Grigoriev I.V."/>
            <person name="Vagvolgyi C."/>
            <person name="Papp T."/>
            <person name="Martin F.M."/>
            <person name="Miettinen O."/>
            <person name="Hibbett D.S."/>
            <person name="Nagy L.G."/>
        </authorList>
    </citation>
    <scope>NUCLEOTIDE SEQUENCE [LARGE SCALE GENOMIC DNA]</scope>
    <source>
        <strain evidence="1 2">NL-1719</strain>
    </source>
</reference>